<comment type="caution">
    <text evidence="3">The sequence shown here is derived from an EMBL/GenBank/DDBJ whole genome shotgun (WGS) entry which is preliminary data.</text>
</comment>
<keyword evidence="4" id="KW-1185">Reference proteome</keyword>
<feature type="chain" id="PRO_5046851482" evidence="2">
    <location>
        <begin position="19"/>
        <end position="377"/>
    </location>
</feature>
<feature type="region of interest" description="Disordered" evidence="1">
    <location>
        <begin position="35"/>
        <end position="131"/>
    </location>
</feature>
<gene>
    <name evidence="3" type="ORF">BASA50_006318</name>
</gene>
<dbReference type="Proteomes" id="UP001648503">
    <property type="component" value="Unassembled WGS sequence"/>
</dbReference>
<keyword evidence="2" id="KW-0732">Signal</keyword>
<reference evidence="3 4" key="1">
    <citation type="submission" date="2021-02" db="EMBL/GenBank/DDBJ databases">
        <title>Variation within the Batrachochytrium salamandrivorans European outbreak.</title>
        <authorList>
            <person name="Kelly M."/>
            <person name="Pasmans F."/>
            <person name="Shea T.P."/>
            <person name="Munoz J.F."/>
            <person name="Carranza S."/>
            <person name="Cuomo C.A."/>
            <person name="Martel A."/>
        </authorList>
    </citation>
    <scope>NUCLEOTIDE SEQUENCE [LARGE SCALE GENOMIC DNA]</scope>
    <source>
        <strain evidence="3 4">AMFP18/2</strain>
    </source>
</reference>
<feature type="compositionally biased region" description="Polar residues" evidence="1">
    <location>
        <begin position="86"/>
        <end position="101"/>
    </location>
</feature>
<organism evidence="3 4">
    <name type="scientific">Batrachochytrium salamandrivorans</name>
    <dbReference type="NCBI Taxonomy" id="1357716"/>
    <lineage>
        <taxon>Eukaryota</taxon>
        <taxon>Fungi</taxon>
        <taxon>Fungi incertae sedis</taxon>
        <taxon>Chytridiomycota</taxon>
        <taxon>Chytridiomycota incertae sedis</taxon>
        <taxon>Chytridiomycetes</taxon>
        <taxon>Rhizophydiales</taxon>
        <taxon>Rhizophydiales incertae sedis</taxon>
        <taxon>Batrachochytrium</taxon>
    </lineage>
</organism>
<evidence type="ECO:0000256" key="1">
    <source>
        <dbReference type="SAM" id="MobiDB-lite"/>
    </source>
</evidence>
<proteinExistence type="predicted"/>
<accession>A0ABQ8FAE0</accession>
<dbReference type="EMBL" id="JAFCIX010000328">
    <property type="protein sequence ID" value="KAH6594844.1"/>
    <property type="molecule type" value="Genomic_DNA"/>
</dbReference>
<evidence type="ECO:0000256" key="2">
    <source>
        <dbReference type="SAM" id="SignalP"/>
    </source>
</evidence>
<sequence length="377" mass="41299">MKFNALVVAAMVITSVNAAGEGGFWSCFGGICGSKSTAPRGAPRNRQQLGVTQRAMRNGEGQAGNVPRLELSQTPQVRGQIPSIPQIPSENDSEPAMQQNLPDDEQGSAVPKISADRGEGREMAQIPSMSRVKAAVYKLESRITSDSKGYGSKVVMPQDPSEDQLRSVGHGQEQAASEGLSGDGQGPAMPQDSQVNEQGSAMQQNLPHDDLESVVSQGSTSHEPDEPQDSVPIKKANPICSDINAELPPLWGKIYALNGELQVQFPGLYRMIMMKEGKDEKVEEGKEVEGGKKVKEVNLKDEQIRTWLKSHPKAIPGLRKIKSKYDGFEANRNDILQRYDENKCPLAFTRFSLKEMEKQGSLPKWYDENGVNFLGEY</sequence>
<protein>
    <submittedName>
        <fullName evidence="3">Uncharacterized protein</fullName>
    </submittedName>
</protein>
<evidence type="ECO:0000313" key="3">
    <source>
        <dbReference type="EMBL" id="KAH6594844.1"/>
    </source>
</evidence>
<feature type="compositionally biased region" description="Polar residues" evidence="1">
    <location>
        <begin position="191"/>
        <end position="206"/>
    </location>
</feature>
<evidence type="ECO:0000313" key="4">
    <source>
        <dbReference type="Proteomes" id="UP001648503"/>
    </source>
</evidence>
<feature type="signal peptide" evidence="2">
    <location>
        <begin position="1"/>
        <end position="18"/>
    </location>
</feature>
<feature type="region of interest" description="Disordered" evidence="1">
    <location>
        <begin position="144"/>
        <end position="235"/>
    </location>
</feature>
<name>A0ABQ8FAE0_9FUNG</name>